<comment type="caution">
    <text evidence="1">The sequence shown here is derived from an EMBL/GenBank/DDBJ whole genome shotgun (WGS) entry which is preliminary data.</text>
</comment>
<dbReference type="NCBIfam" id="TIGR01542">
    <property type="entry name" value="A118_put_portal"/>
    <property type="match status" value="1"/>
</dbReference>
<protein>
    <submittedName>
        <fullName evidence="1">Phage portal protein</fullName>
    </submittedName>
</protein>
<dbReference type="Pfam" id="PF05133">
    <property type="entry name" value="SPP1_portal"/>
    <property type="match status" value="1"/>
</dbReference>
<reference evidence="1 2" key="1">
    <citation type="submission" date="2020-03" db="EMBL/GenBank/DDBJ databases">
        <title>Bacterial samples isolated from urine from healthy bovine heifers (Gyr breed).</title>
        <authorList>
            <person name="Giannattasio-Ferraz S."/>
            <person name="Maskeri L."/>
            <person name="Penido A."/>
            <person name="Barbosa-Stancioli E.F."/>
            <person name="Putonti C."/>
        </authorList>
    </citation>
    <scope>NUCLEOTIDE SEQUENCE [LARGE SCALE GENOMIC DNA]</scope>
    <source>
        <strain evidence="1 2">UFMG-H7</strain>
    </source>
</reference>
<dbReference type="RefSeq" id="WP_167806448.1">
    <property type="nucleotide sequence ID" value="NZ_JAAVMB010000003.1"/>
</dbReference>
<gene>
    <name evidence="1" type="ORF">HED35_03745</name>
</gene>
<accession>A0A7X6D7E5</accession>
<organism evidence="1 2">
    <name type="scientific">Vagococcus fluvialis</name>
    <dbReference type="NCBI Taxonomy" id="2738"/>
    <lineage>
        <taxon>Bacteria</taxon>
        <taxon>Bacillati</taxon>
        <taxon>Bacillota</taxon>
        <taxon>Bacilli</taxon>
        <taxon>Lactobacillales</taxon>
        <taxon>Enterococcaceae</taxon>
        <taxon>Vagococcus</taxon>
    </lineage>
</organism>
<dbReference type="Proteomes" id="UP000521358">
    <property type="component" value="Unassembled WGS sequence"/>
</dbReference>
<dbReference type="InterPro" id="IPR006432">
    <property type="entry name" value="Phage_portal_A118-type"/>
</dbReference>
<dbReference type="PIRSF" id="PIRSF011911">
    <property type="entry name" value="A118_put_portal"/>
    <property type="match status" value="1"/>
</dbReference>
<dbReference type="AlphaFoldDB" id="A0A7X6D7E5"/>
<evidence type="ECO:0000313" key="2">
    <source>
        <dbReference type="Proteomes" id="UP000521358"/>
    </source>
</evidence>
<dbReference type="InterPro" id="IPR021145">
    <property type="entry name" value="Portal_protein_SPP1_Gp6-like"/>
</dbReference>
<evidence type="ECO:0000313" key="1">
    <source>
        <dbReference type="EMBL" id="NKC67192.1"/>
    </source>
</evidence>
<name>A0A7X6D7E5_9ENTE</name>
<sequence>MFQRIKNWFRKGGAALGMTETLESVLDHPKINGDPQEYARIDKSLMHYNGKYPLVEYLNSNKVLKSRELSSINMMKKVANQFATMVFNEQCEINVDGDEASKFIQEVFEHNDFKKNFSKYLEPMFALGGLACRPYFDKKSNQIEFSWALANAFYPLQSNTNNISECAIPFVSTKQEGKKTIYYTLLEFHEWDNGDYVITNELYRSEESNRVGSKVPLSELHDDLEEQIIINGFSRPLFAYLKTSGFNNIHEYSPLGLGVCDNAIHTLNRINKTYDEFNHEVEKGKRKILVSEMLMNSKVDRETGQVKQFFDDDEDTFVIIPGANMDDMTVKDISVDIRTKEYIETINHHLKTLEMETGLSAGTFTFDMNGVRSTKTATEVVSENSQTYQTRAMQITEVEKFVKELVVSVCELAKVNNLYSGEIPKFDDIGVDFNDGAFQNRDAQLNFYMKLVNLGYPVEKVFEAVLDLPEEEALELAQNGLRTQADVTSGIFRRRGLPEEDE</sequence>
<dbReference type="EMBL" id="JAAVMB010000003">
    <property type="protein sequence ID" value="NKC67192.1"/>
    <property type="molecule type" value="Genomic_DNA"/>
</dbReference>
<proteinExistence type="predicted"/>